<feature type="region of interest" description="Disordered" evidence="3">
    <location>
        <begin position="607"/>
        <end position="660"/>
    </location>
</feature>
<dbReference type="PROSITE" id="PS51916">
    <property type="entry name" value="DEUBAD"/>
    <property type="match status" value="1"/>
</dbReference>
<feature type="region of interest" description="Disordered" evidence="3">
    <location>
        <begin position="729"/>
        <end position="753"/>
    </location>
</feature>
<evidence type="ECO:0000259" key="4">
    <source>
        <dbReference type="PROSITE" id="PS51916"/>
    </source>
</evidence>
<feature type="domain" description="DEUBAD" evidence="4">
    <location>
        <begin position="90"/>
        <end position="204"/>
    </location>
</feature>
<feature type="compositionally biased region" description="Basic and acidic residues" evidence="3">
    <location>
        <begin position="326"/>
        <end position="336"/>
    </location>
</feature>
<feature type="region of interest" description="Disordered" evidence="3">
    <location>
        <begin position="1056"/>
        <end position="1103"/>
    </location>
</feature>
<organism evidence="5 6">
    <name type="scientific">Sphagnum troendelagicum</name>
    <dbReference type="NCBI Taxonomy" id="128251"/>
    <lineage>
        <taxon>Eukaryota</taxon>
        <taxon>Viridiplantae</taxon>
        <taxon>Streptophyta</taxon>
        <taxon>Embryophyta</taxon>
        <taxon>Bryophyta</taxon>
        <taxon>Sphagnophytina</taxon>
        <taxon>Sphagnopsida</taxon>
        <taxon>Sphagnales</taxon>
        <taxon>Sphagnaceae</taxon>
        <taxon>Sphagnum</taxon>
    </lineage>
</organism>
<evidence type="ECO:0000256" key="1">
    <source>
        <dbReference type="ARBA" id="ARBA00004123"/>
    </source>
</evidence>
<feature type="region of interest" description="Disordered" evidence="3">
    <location>
        <begin position="492"/>
        <end position="519"/>
    </location>
</feature>
<feature type="compositionally biased region" description="Basic residues" evidence="3">
    <location>
        <begin position="626"/>
        <end position="635"/>
    </location>
</feature>
<dbReference type="InterPro" id="IPR057748">
    <property type="entry name" value="NFRKB_WH_2"/>
</dbReference>
<evidence type="ECO:0000313" key="6">
    <source>
        <dbReference type="Proteomes" id="UP001497512"/>
    </source>
</evidence>
<feature type="region of interest" description="Disordered" evidence="3">
    <location>
        <begin position="319"/>
        <end position="350"/>
    </location>
</feature>
<evidence type="ECO:0000313" key="5">
    <source>
        <dbReference type="EMBL" id="CAK9227082.1"/>
    </source>
</evidence>
<dbReference type="InterPro" id="IPR024867">
    <property type="entry name" value="NFRKB"/>
</dbReference>
<keyword evidence="2" id="KW-0539">Nucleus</keyword>
<feature type="compositionally biased region" description="Polar residues" evidence="3">
    <location>
        <begin position="1"/>
        <end position="23"/>
    </location>
</feature>
<feature type="region of interest" description="Disordered" evidence="3">
    <location>
        <begin position="556"/>
        <end position="580"/>
    </location>
</feature>
<feature type="region of interest" description="Disordered" evidence="3">
    <location>
        <begin position="1"/>
        <end position="76"/>
    </location>
</feature>
<keyword evidence="6" id="KW-1185">Reference proteome</keyword>
<dbReference type="PANTHER" id="PTHR13052">
    <property type="entry name" value="NFRKB-RELATED"/>
    <property type="match status" value="1"/>
</dbReference>
<gene>
    <name evidence="5" type="ORF">CSSPTR1EN2_LOCUS18561</name>
</gene>
<sequence>MVITGSASRANRGITMSGSSTDDNLPVKSKRRVAKTPGIPPPVAAATAPPPPTSAGRGGGGGADSEGSDSENAERGSEVCQIGADVCVVPAQLFDLPNLMAVLSLNTWNYCLTEEDRESLMQFLPPFEEEDPFKDTMRDLLGGENFHFGSPIMTLFDRLKKGLCNPRVLQYREGLKYLQRKEHYHLIRQYHNQMVNLFLEMQQTWQSCPEADFEERLQIWHKPQSQPQLPPLPVKSKRVMRKPVLARKVVKAAALDGAKKRLIEGMKTKVLELPTRGKFLQEKKLPVATAPVLPAKRKSAMLIPKRVGFKGVLKIKTGSRGAAEGPSKRIPEKENNAGKVRKPRLNKTGPKGVLKVISKGQGVMKQIDTLLSKGKGPSVDVKCEMPENLDNETFYSIDELEHGNEGGDEHKQNTEEMDKDKDLYEIEKEDVGEVEEYAEERVQAIPSKGEISYSLVVAPSVPLKSSTSEGSEKKPKTEPSLVVAPLVPLKYSISEGSEKKPRKQPVGERKKRKMLDVGGVVSEAEKTAKKKKQMKELIIDDIASPGEMMEMPEKANEGVHDALKKTHRKKKVEAKTKKPDEMELVENKAAEDEGRVIEELEDRVVKVPSEENLGGDWKDDGDKAPSRKQVKKKVKTDKITVHSSPADSPPHTGEKGAGSSGKCAKKLVLLAIPTLASTFSFSVTHLLSAVRAALLVSYGEDPSEYRSDLPQESFGLDLPYGMSLEGSLLGRSEQSPAGMGDETADRKETDMEPKSKLTFSVPFAEVVRRVQANPGDIHILETVEPLQDLVRGALKIMASKVAPLGAKGWRPLVLFDKEARAWTWIGPLPPVTSSSSQGIPEVQIMPEAWGIPQKTLTKLEEMFASWLKHDQETLQQIVQLPLPPPPPMPGPVDERDRFRDLRAQKSLMTITPSTEDMRAYFRREELVRYSLPDRVFRYTTADGGKSAVAPLRRGGGKPTSKARDHVMLKPDRPPHVTILCLVRDAAARLPGSIGTRADVCVLIRDSDFIMEDVSDAQVNQAVSGALDRLHYERDPCVRFDGDRKLWVYLHTDRSEEDFEDDGTSSTKRWKKPKKENAENSEHSVTAYETGSPSGPDQDGTMGAGMGMDMQHSPDEIMGGPGDHHSAIYSVAQTELVYNRSSSLTSPRVLSSGTLRDDGAVPFIELSPGIDRGHPMGWEGVGSQHISSWAQHSHLHSQESIGTEDDEYDFHYGGIMEAAAAAAQQEADAMISVDTEQSPLH</sequence>
<dbReference type="Proteomes" id="UP001497512">
    <property type="component" value="Chromosome 5"/>
</dbReference>
<evidence type="ECO:0000256" key="3">
    <source>
        <dbReference type="SAM" id="MobiDB-lite"/>
    </source>
</evidence>
<proteinExistence type="predicted"/>
<comment type="subcellular location">
    <subcellularLocation>
        <location evidence="1">Nucleus</location>
    </subcellularLocation>
</comment>
<feature type="compositionally biased region" description="Basic and acidic residues" evidence="3">
    <location>
        <begin position="743"/>
        <end position="753"/>
    </location>
</feature>
<feature type="compositionally biased region" description="Basic and acidic residues" evidence="3">
    <location>
        <begin position="616"/>
        <end position="625"/>
    </location>
</feature>
<evidence type="ECO:0000256" key="2">
    <source>
        <dbReference type="ARBA" id="ARBA00023242"/>
    </source>
</evidence>
<feature type="compositionally biased region" description="Pro residues" evidence="3">
    <location>
        <begin position="38"/>
        <end position="53"/>
    </location>
</feature>
<dbReference type="InterPro" id="IPR044867">
    <property type="entry name" value="DEUBAD_dom"/>
</dbReference>
<dbReference type="EMBL" id="OZ019897">
    <property type="protein sequence ID" value="CAK9227082.1"/>
    <property type="molecule type" value="Genomic_DNA"/>
</dbReference>
<dbReference type="CDD" id="cd21865">
    <property type="entry name" value="DEUBAD_NFRKB"/>
    <property type="match status" value="1"/>
</dbReference>
<protein>
    <recommendedName>
        <fullName evidence="4">DEUBAD domain-containing protein</fullName>
    </recommendedName>
</protein>
<reference evidence="5" key="1">
    <citation type="submission" date="2024-02" db="EMBL/GenBank/DDBJ databases">
        <authorList>
            <consortium name="ELIXIR-Norway"/>
            <consortium name="Elixir Norway"/>
        </authorList>
    </citation>
    <scope>NUCLEOTIDE SEQUENCE</scope>
</reference>
<name>A0ABP0UQ60_9BRYO</name>
<dbReference type="Pfam" id="PF25793">
    <property type="entry name" value="WHD_2nd_NFRKB"/>
    <property type="match status" value="1"/>
</dbReference>
<accession>A0ABP0UQ60</accession>
<dbReference type="PANTHER" id="PTHR13052:SF3">
    <property type="entry name" value="NUCLEAR FACTOR RELATED TO KAPPA-B-BINDING PROTEIN"/>
    <property type="match status" value="1"/>
</dbReference>
<feature type="compositionally biased region" description="Polar residues" evidence="3">
    <location>
        <begin position="1082"/>
        <end position="1094"/>
    </location>
</feature>